<keyword evidence="8" id="KW-0067">ATP-binding</keyword>
<accession>A0A542ZMA6</accession>
<dbReference type="SUPFAM" id="SSF56112">
    <property type="entry name" value="Protein kinase-like (PK-like)"/>
    <property type="match status" value="1"/>
</dbReference>
<dbReference type="EC" id="2.7.11.1" evidence="2"/>
<proteinExistence type="inferred from homology"/>
<dbReference type="InterPro" id="IPR011009">
    <property type="entry name" value="Kinase-like_dom_sf"/>
</dbReference>
<dbReference type="InterPro" id="IPR000687">
    <property type="entry name" value="RIO_kinase"/>
</dbReference>
<dbReference type="AlphaFoldDB" id="A0A542ZMA6"/>
<dbReference type="EMBL" id="VFOQ01000001">
    <property type="protein sequence ID" value="TQL61483.1"/>
    <property type="molecule type" value="Genomic_DNA"/>
</dbReference>
<comment type="catalytic activity">
    <reaction evidence="10">
        <text>L-threonyl-[protein] + ATP = O-phospho-L-threonyl-[protein] + ADP + H(+)</text>
        <dbReference type="Rhea" id="RHEA:46608"/>
        <dbReference type="Rhea" id="RHEA-COMP:11060"/>
        <dbReference type="Rhea" id="RHEA-COMP:11605"/>
        <dbReference type="ChEBI" id="CHEBI:15378"/>
        <dbReference type="ChEBI" id="CHEBI:30013"/>
        <dbReference type="ChEBI" id="CHEBI:30616"/>
        <dbReference type="ChEBI" id="CHEBI:61977"/>
        <dbReference type="ChEBI" id="CHEBI:456216"/>
        <dbReference type="EC" id="2.7.11.1"/>
    </reaction>
</comment>
<dbReference type="Gene3D" id="3.30.200.20">
    <property type="entry name" value="Phosphorylase Kinase, domain 1"/>
    <property type="match status" value="1"/>
</dbReference>
<dbReference type="Pfam" id="PF01163">
    <property type="entry name" value="RIO1"/>
    <property type="match status" value="1"/>
</dbReference>
<gene>
    <name evidence="14" type="ORF">FB474_2894</name>
</gene>
<dbReference type="SMART" id="SM00090">
    <property type="entry name" value="RIO"/>
    <property type="match status" value="1"/>
</dbReference>
<dbReference type="GO" id="GO:0046872">
    <property type="term" value="F:metal ion binding"/>
    <property type="evidence" value="ECO:0007669"/>
    <property type="project" value="UniProtKB-KW"/>
</dbReference>
<evidence type="ECO:0000256" key="2">
    <source>
        <dbReference type="ARBA" id="ARBA00012513"/>
    </source>
</evidence>
<keyword evidence="5" id="KW-0479">Metal-binding</keyword>
<protein>
    <recommendedName>
        <fullName evidence="2">non-specific serine/threonine protein kinase</fullName>
        <ecNumber evidence="2">2.7.11.1</ecNumber>
    </recommendedName>
</protein>
<reference evidence="14 15" key="1">
    <citation type="submission" date="2019-06" db="EMBL/GenBank/DDBJ databases">
        <title>Sequencing the genomes of 1000 actinobacteria strains.</title>
        <authorList>
            <person name="Klenk H.-P."/>
        </authorList>
    </citation>
    <scope>NUCLEOTIDE SEQUENCE [LARGE SCALE GENOMIC DNA]</scope>
    <source>
        <strain evidence="14 15">DSM 18082</strain>
    </source>
</reference>
<evidence type="ECO:0000313" key="14">
    <source>
        <dbReference type="EMBL" id="TQL61483.1"/>
    </source>
</evidence>
<sequence>MSFDTPGELTALPSDLFPGAGFGVDTNPDGPPEGDRWSTWDVALHGPNPRPDWVITALAAVDADLGVLKTGKEADVHVVRRWVPGTDESVTLAAKRYRSHDHRMFHRDAGYLEGRRVRRSREMRAMARRTSFGKEVISQQWAFAEFGALGKLWALGLPVPYPVQLTDEELLMEFVGTGVEAAPRLAQARPAPDLLADLFEQCRDAMATLAAEGWAHGDLSPYNVLLHEDRLVIIDWPQIVDVVGNPHGADFLQRDVHNMCRWFTSRGLEVDEEAMFGDLMACVYSRW</sequence>
<comment type="caution">
    <text evidence="14">The sequence shown here is derived from an EMBL/GenBank/DDBJ whole genome shotgun (WGS) entry which is preliminary data.</text>
</comment>
<evidence type="ECO:0000256" key="7">
    <source>
        <dbReference type="ARBA" id="ARBA00022777"/>
    </source>
</evidence>
<dbReference type="RefSeq" id="WP_246092198.1">
    <property type="nucleotide sequence ID" value="NZ_BAAAKX010000001.1"/>
</dbReference>
<organism evidence="14 15">
    <name type="scientific">Oryzihumus leptocrescens</name>
    <dbReference type="NCBI Taxonomy" id="297536"/>
    <lineage>
        <taxon>Bacteria</taxon>
        <taxon>Bacillati</taxon>
        <taxon>Actinomycetota</taxon>
        <taxon>Actinomycetes</taxon>
        <taxon>Micrococcales</taxon>
        <taxon>Intrasporangiaceae</taxon>
        <taxon>Oryzihumus</taxon>
    </lineage>
</organism>
<name>A0A542ZMA6_9MICO</name>
<evidence type="ECO:0000256" key="1">
    <source>
        <dbReference type="ARBA" id="ARBA00009196"/>
    </source>
</evidence>
<feature type="domain" description="RIO kinase" evidence="13">
    <location>
        <begin position="33"/>
        <end position="281"/>
    </location>
</feature>
<keyword evidence="7 14" id="KW-0418">Kinase</keyword>
<evidence type="ECO:0000256" key="5">
    <source>
        <dbReference type="ARBA" id="ARBA00022723"/>
    </source>
</evidence>
<comment type="similarity">
    <text evidence="1">Belongs to the protein kinase superfamily. RIO-type Ser/Thr kinase family.</text>
</comment>
<feature type="region of interest" description="Disordered" evidence="12">
    <location>
        <begin position="1"/>
        <end position="36"/>
    </location>
</feature>
<evidence type="ECO:0000256" key="11">
    <source>
        <dbReference type="ARBA" id="ARBA00048679"/>
    </source>
</evidence>
<evidence type="ECO:0000256" key="6">
    <source>
        <dbReference type="ARBA" id="ARBA00022741"/>
    </source>
</evidence>
<dbReference type="PANTHER" id="PTHR45723">
    <property type="entry name" value="SERINE/THREONINE-PROTEIN KINASE RIO1"/>
    <property type="match status" value="1"/>
</dbReference>
<evidence type="ECO:0000313" key="15">
    <source>
        <dbReference type="Proteomes" id="UP000319514"/>
    </source>
</evidence>
<keyword evidence="9" id="KW-0460">Magnesium</keyword>
<evidence type="ECO:0000256" key="4">
    <source>
        <dbReference type="ARBA" id="ARBA00022679"/>
    </source>
</evidence>
<evidence type="ECO:0000256" key="12">
    <source>
        <dbReference type="SAM" id="MobiDB-lite"/>
    </source>
</evidence>
<keyword evidence="15" id="KW-1185">Reference proteome</keyword>
<dbReference type="GO" id="GO:0004674">
    <property type="term" value="F:protein serine/threonine kinase activity"/>
    <property type="evidence" value="ECO:0007669"/>
    <property type="project" value="UniProtKB-KW"/>
</dbReference>
<dbReference type="InterPro" id="IPR018934">
    <property type="entry name" value="RIO_dom"/>
</dbReference>
<keyword evidence="3" id="KW-0723">Serine/threonine-protein kinase</keyword>
<evidence type="ECO:0000256" key="10">
    <source>
        <dbReference type="ARBA" id="ARBA00047899"/>
    </source>
</evidence>
<evidence type="ECO:0000256" key="9">
    <source>
        <dbReference type="ARBA" id="ARBA00022842"/>
    </source>
</evidence>
<keyword evidence="4" id="KW-0808">Transferase</keyword>
<evidence type="ECO:0000256" key="3">
    <source>
        <dbReference type="ARBA" id="ARBA00022527"/>
    </source>
</evidence>
<dbReference type="Proteomes" id="UP000319514">
    <property type="component" value="Unassembled WGS sequence"/>
</dbReference>
<keyword evidence="6" id="KW-0547">Nucleotide-binding</keyword>
<dbReference type="InterPro" id="IPR051272">
    <property type="entry name" value="RIO-type_Ser/Thr_kinase"/>
</dbReference>
<evidence type="ECO:0000256" key="8">
    <source>
        <dbReference type="ARBA" id="ARBA00022840"/>
    </source>
</evidence>
<dbReference type="GO" id="GO:0005524">
    <property type="term" value="F:ATP binding"/>
    <property type="evidence" value="ECO:0007669"/>
    <property type="project" value="UniProtKB-KW"/>
</dbReference>
<evidence type="ECO:0000259" key="13">
    <source>
        <dbReference type="SMART" id="SM00090"/>
    </source>
</evidence>
<comment type="catalytic activity">
    <reaction evidence="11">
        <text>L-seryl-[protein] + ATP = O-phospho-L-seryl-[protein] + ADP + H(+)</text>
        <dbReference type="Rhea" id="RHEA:17989"/>
        <dbReference type="Rhea" id="RHEA-COMP:9863"/>
        <dbReference type="Rhea" id="RHEA-COMP:11604"/>
        <dbReference type="ChEBI" id="CHEBI:15378"/>
        <dbReference type="ChEBI" id="CHEBI:29999"/>
        <dbReference type="ChEBI" id="CHEBI:30616"/>
        <dbReference type="ChEBI" id="CHEBI:83421"/>
        <dbReference type="ChEBI" id="CHEBI:456216"/>
        <dbReference type="EC" id="2.7.11.1"/>
    </reaction>
</comment>
<dbReference type="Gene3D" id="1.10.510.10">
    <property type="entry name" value="Transferase(Phosphotransferase) domain 1"/>
    <property type="match status" value="1"/>
</dbReference>